<comment type="caution">
    <text evidence="2">The sequence shown here is derived from an EMBL/GenBank/DDBJ whole genome shotgun (WGS) entry which is preliminary data.</text>
</comment>
<dbReference type="EMBL" id="BART01022454">
    <property type="protein sequence ID" value="GAG96587.1"/>
    <property type="molecule type" value="Genomic_DNA"/>
</dbReference>
<dbReference type="Gene3D" id="3.30.300.110">
    <property type="entry name" value="Met-10+ protein-like domains"/>
    <property type="match status" value="1"/>
</dbReference>
<gene>
    <name evidence="2" type="ORF">S01H4_41102</name>
</gene>
<accession>X1CUF4</accession>
<sequence length="57" mass="6783">MGFKEKLKEHLKDKLSEEELSVLPRGFQTLGKIIILKLNPKLNEKKKEIFSFYTIQY</sequence>
<dbReference type="InterPro" id="IPR056744">
    <property type="entry name" value="TRM5/TYW2-like_N"/>
</dbReference>
<evidence type="ECO:0000259" key="1">
    <source>
        <dbReference type="Pfam" id="PF25133"/>
    </source>
</evidence>
<evidence type="ECO:0000313" key="2">
    <source>
        <dbReference type="EMBL" id="GAG96587.1"/>
    </source>
</evidence>
<organism evidence="2">
    <name type="scientific">marine sediment metagenome</name>
    <dbReference type="NCBI Taxonomy" id="412755"/>
    <lineage>
        <taxon>unclassified sequences</taxon>
        <taxon>metagenomes</taxon>
        <taxon>ecological metagenomes</taxon>
    </lineage>
</organism>
<dbReference type="Pfam" id="PF25133">
    <property type="entry name" value="TYW2_N_2"/>
    <property type="match status" value="1"/>
</dbReference>
<protein>
    <recommendedName>
        <fullName evidence="1">TRM5/TYW2-like N-terminal domain-containing protein</fullName>
    </recommendedName>
</protein>
<proteinExistence type="predicted"/>
<name>X1CUF4_9ZZZZ</name>
<feature type="domain" description="TRM5/TYW2-like N-terminal" evidence="1">
    <location>
        <begin position="7"/>
        <end position="52"/>
    </location>
</feature>
<reference evidence="2" key="1">
    <citation type="journal article" date="2014" name="Front. Microbiol.">
        <title>High frequency of phylogenetically diverse reductive dehalogenase-homologous genes in deep subseafloor sedimentary metagenomes.</title>
        <authorList>
            <person name="Kawai M."/>
            <person name="Futagami T."/>
            <person name="Toyoda A."/>
            <person name="Takaki Y."/>
            <person name="Nishi S."/>
            <person name="Hori S."/>
            <person name="Arai W."/>
            <person name="Tsubouchi T."/>
            <person name="Morono Y."/>
            <person name="Uchiyama I."/>
            <person name="Ito T."/>
            <person name="Fujiyama A."/>
            <person name="Inagaki F."/>
            <person name="Takami H."/>
        </authorList>
    </citation>
    <scope>NUCLEOTIDE SEQUENCE</scope>
    <source>
        <strain evidence="2">Expedition CK06-06</strain>
    </source>
</reference>
<dbReference type="AlphaFoldDB" id="X1CUF4"/>